<comment type="similarity">
    <text evidence="1">Belongs to the peptidase C48 family.</text>
</comment>
<dbReference type="GO" id="GO:0008234">
    <property type="term" value="F:cysteine-type peptidase activity"/>
    <property type="evidence" value="ECO:0007669"/>
    <property type="project" value="InterPro"/>
</dbReference>
<name>A0A7J6FQ02_CANSA</name>
<sequence length="582" mass="65398">MGASSSSAHENVSRVEFEEFKKCLSVVVSQQGILMKSVAEMNKKLDILIEPEQSQGGEENIDVDATIASAVKAVENLIGFSTHAPASVETYEKTDLEMVVFQETPILRPQKRDRKKGAVLKSPFIELASGASKSDGEPVDPQLEAEFVKWVDTGLRKHKSNTTTNVYCKGKDTIFSPFRFGVEDISNKMWFHNLAYPNCFLTNSHIDIIFYYLRKKIMYSAEPKIKVTTTDCLFCSSITSLYEKFVEKNNDISVLSLSHNVAQYIQGGKILCATPWHLVDHVVMPINVKLQDHWICGRLNIVDRRIYICTIHCVLEDFKGLRNEAKFSTMEPFPIVAVDGLPEQVTADCGVFVASFAEYFIDGKPIPSSDFDVEIHRDRLAVLFYQYGMKKQTENIESESEAPPSLPKKISQISVRKWIFEHPLNQISKPTSSFSINSFTTDSPQRATDPSKPGRTPTSLISNIHRFLHSILSNGSTQLSTRQNLRNYSGGSGGGELDQNKEVDLINLKFAEARDEIEMAMESKETVYFNEETECARAAVKEVLDLFEGLLAKVTESEKAALRRSMGLKIEQLKAELLQLDE</sequence>
<accession>A0A7J6FQ02</accession>
<evidence type="ECO:0000313" key="7">
    <source>
        <dbReference type="Proteomes" id="UP000525078"/>
    </source>
</evidence>
<dbReference type="Pfam" id="PF02902">
    <property type="entry name" value="Peptidase_C48"/>
    <property type="match status" value="1"/>
</dbReference>
<keyword evidence="2" id="KW-0645">Protease</keyword>
<feature type="region of interest" description="Disordered" evidence="4">
    <location>
        <begin position="431"/>
        <end position="456"/>
    </location>
</feature>
<feature type="domain" description="Ubiquitin-like protease family profile" evidence="5">
    <location>
        <begin position="184"/>
        <end position="360"/>
    </location>
</feature>
<dbReference type="PANTHER" id="PTHR35706">
    <property type="entry name" value="F14O23.11 PROTEIN"/>
    <property type="match status" value="1"/>
</dbReference>
<evidence type="ECO:0000256" key="2">
    <source>
        <dbReference type="ARBA" id="ARBA00022670"/>
    </source>
</evidence>
<dbReference type="PROSITE" id="PS50600">
    <property type="entry name" value="ULP_PROTEASE"/>
    <property type="match status" value="1"/>
</dbReference>
<evidence type="ECO:0000256" key="1">
    <source>
        <dbReference type="ARBA" id="ARBA00005234"/>
    </source>
</evidence>
<evidence type="ECO:0000256" key="3">
    <source>
        <dbReference type="ARBA" id="ARBA00022801"/>
    </source>
</evidence>
<dbReference type="AlphaFoldDB" id="A0A7J6FQ02"/>
<dbReference type="InterPro" id="IPR003653">
    <property type="entry name" value="Peptidase_C48_C"/>
</dbReference>
<gene>
    <name evidence="6" type="ORF">F8388_000933</name>
</gene>
<dbReference type="PANTHER" id="PTHR35706:SF1">
    <property type="entry name" value="EMBRYOGENESIS-LIKE PROTEIN"/>
    <property type="match status" value="1"/>
</dbReference>
<dbReference type="Gene3D" id="3.40.395.10">
    <property type="entry name" value="Adenoviral Proteinase, Chain A"/>
    <property type="match status" value="1"/>
</dbReference>
<reference evidence="6 7" key="1">
    <citation type="journal article" date="2020" name="bioRxiv">
        <title>Sequence and annotation of 42 cannabis genomes reveals extensive copy number variation in cannabinoid synthesis and pathogen resistance genes.</title>
        <authorList>
            <person name="Mckernan K.J."/>
            <person name="Helbert Y."/>
            <person name="Kane L.T."/>
            <person name="Ebling H."/>
            <person name="Zhang L."/>
            <person name="Liu B."/>
            <person name="Eaton Z."/>
            <person name="Mclaughlin S."/>
            <person name="Kingan S."/>
            <person name="Baybayan P."/>
            <person name="Concepcion G."/>
            <person name="Jordan M."/>
            <person name="Riva A."/>
            <person name="Barbazuk W."/>
            <person name="Harkins T."/>
        </authorList>
    </citation>
    <scope>NUCLEOTIDE SEQUENCE [LARGE SCALE GENOMIC DNA]</scope>
    <source>
        <strain evidence="7">cv. Jamaican Lion 4</strain>
        <tissue evidence="6">Leaf</tissue>
    </source>
</reference>
<evidence type="ECO:0000313" key="6">
    <source>
        <dbReference type="EMBL" id="KAF4372766.1"/>
    </source>
</evidence>
<feature type="compositionally biased region" description="Polar residues" evidence="4">
    <location>
        <begin position="431"/>
        <end position="448"/>
    </location>
</feature>
<dbReference type="SUPFAM" id="SSF54001">
    <property type="entry name" value="Cysteine proteinases"/>
    <property type="match status" value="1"/>
</dbReference>
<dbReference type="InterPro" id="IPR053325">
    <property type="entry name" value="H3-Acetyl_Activator"/>
</dbReference>
<dbReference type="GO" id="GO:0006508">
    <property type="term" value="P:proteolysis"/>
    <property type="evidence" value="ECO:0007669"/>
    <property type="project" value="UniProtKB-KW"/>
</dbReference>
<evidence type="ECO:0000259" key="5">
    <source>
        <dbReference type="PROSITE" id="PS50600"/>
    </source>
</evidence>
<dbReference type="InterPro" id="IPR038765">
    <property type="entry name" value="Papain-like_cys_pep_sf"/>
</dbReference>
<keyword evidence="3" id="KW-0378">Hydrolase</keyword>
<dbReference type="EMBL" id="JAATIP010000104">
    <property type="protein sequence ID" value="KAF4372766.1"/>
    <property type="molecule type" value="Genomic_DNA"/>
</dbReference>
<dbReference type="Proteomes" id="UP000525078">
    <property type="component" value="Unassembled WGS sequence"/>
</dbReference>
<protein>
    <recommendedName>
        <fullName evidence="5">Ubiquitin-like protease family profile domain-containing protein</fullName>
    </recommendedName>
</protein>
<comment type="caution">
    <text evidence="6">The sequence shown here is derived from an EMBL/GenBank/DDBJ whole genome shotgun (WGS) entry which is preliminary data.</text>
</comment>
<evidence type="ECO:0000256" key="4">
    <source>
        <dbReference type="SAM" id="MobiDB-lite"/>
    </source>
</evidence>
<organism evidence="6 7">
    <name type="scientific">Cannabis sativa</name>
    <name type="common">Hemp</name>
    <name type="synonym">Marijuana</name>
    <dbReference type="NCBI Taxonomy" id="3483"/>
    <lineage>
        <taxon>Eukaryota</taxon>
        <taxon>Viridiplantae</taxon>
        <taxon>Streptophyta</taxon>
        <taxon>Embryophyta</taxon>
        <taxon>Tracheophyta</taxon>
        <taxon>Spermatophyta</taxon>
        <taxon>Magnoliopsida</taxon>
        <taxon>eudicotyledons</taxon>
        <taxon>Gunneridae</taxon>
        <taxon>Pentapetalae</taxon>
        <taxon>rosids</taxon>
        <taxon>fabids</taxon>
        <taxon>Rosales</taxon>
        <taxon>Cannabaceae</taxon>
        <taxon>Cannabis</taxon>
    </lineage>
</organism>
<proteinExistence type="inferred from homology"/>